<dbReference type="PROSITE" id="PS00586">
    <property type="entry name" value="RIBOSOMAL_L16_1"/>
    <property type="match status" value="1"/>
</dbReference>
<accession>A0AAV7H523</accession>
<dbReference type="EMBL" id="JAGFBR010000008">
    <property type="protein sequence ID" value="KAH0463300.1"/>
    <property type="molecule type" value="Genomic_DNA"/>
</dbReference>
<dbReference type="InterPro" id="IPR047873">
    <property type="entry name" value="Ribosomal_uL16"/>
</dbReference>
<evidence type="ECO:0000256" key="1">
    <source>
        <dbReference type="ARBA" id="ARBA00004173"/>
    </source>
</evidence>
<proteinExistence type="inferred from homology"/>
<evidence type="ECO:0000256" key="6">
    <source>
        <dbReference type="ARBA" id="ARBA00035302"/>
    </source>
</evidence>
<evidence type="ECO:0000256" key="4">
    <source>
        <dbReference type="ARBA" id="ARBA00023128"/>
    </source>
</evidence>
<dbReference type="GO" id="GO:0032543">
    <property type="term" value="P:mitochondrial translation"/>
    <property type="evidence" value="ECO:0007669"/>
    <property type="project" value="TreeGrafter"/>
</dbReference>
<dbReference type="GO" id="GO:0005762">
    <property type="term" value="C:mitochondrial large ribosomal subunit"/>
    <property type="evidence" value="ECO:0007669"/>
    <property type="project" value="TreeGrafter"/>
</dbReference>
<dbReference type="InterPro" id="IPR016180">
    <property type="entry name" value="Ribosomal_uL16_dom"/>
</dbReference>
<reference evidence="8 9" key="1">
    <citation type="journal article" date="2021" name="Hortic Res">
        <title>Chromosome-scale assembly of the Dendrobium chrysotoxum genome enhances the understanding of orchid evolution.</title>
        <authorList>
            <person name="Zhang Y."/>
            <person name="Zhang G.Q."/>
            <person name="Zhang D."/>
            <person name="Liu X.D."/>
            <person name="Xu X.Y."/>
            <person name="Sun W.H."/>
            <person name="Yu X."/>
            <person name="Zhu X."/>
            <person name="Wang Z.W."/>
            <person name="Zhao X."/>
            <person name="Zhong W.Y."/>
            <person name="Chen H."/>
            <person name="Yin W.L."/>
            <person name="Huang T."/>
            <person name="Niu S.C."/>
            <person name="Liu Z.J."/>
        </authorList>
    </citation>
    <scope>NUCLEOTIDE SEQUENCE [LARGE SCALE GENOMIC DNA]</scope>
    <source>
        <strain evidence="8">Lindl</strain>
    </source>
</reference>
<dbReference type="AlphaFoldDB" id="A0AAV7H523"/>
<dbReference type="Gene3D" id="3.90.1170.10">
    <property type="entry name" value="Ribosomal protein L10e/L16"/>
    <property type="match status" value="1"/>
</dbReference>
<dbReference type="InterPro" id="IPR020798">
    <property type="entry name" value="Ribosomal_uL16_CS"/>
</dbReference>
<gene>
    <name evidence="8" type="ORF">IEQ34_007882</name>
</gene>
<comment type="similarity">
    <text evidence="2">Belongs to the universal ribosomal protein uL16 family.</text>
</comment>
<dbReference type="Proteomes" id="UP000775213">
    <property type="component" value="Unassembled WGS sequence"/>
</dbReference>
<comment type="subcellular location">
    <subcellularLocation>
        <location evidence="1">Mitochondrion</location>
    </subcellularLocation>
</comment>
<evidence type="ECO:0000313" key="9">
    <source>
        <dbReference type="Proteomes" id="UP000775213"/>
    </source>
</evidence>
<dbReference type="GO" id="GO:0003735">
    <property type="term" value="F:structural constituent of ribosome"/>
    <property type="evidence" value="ECO:0007669"/>
    <property type="project" value="InterPro"/>
</dbReference>
<dbReference type="Pfam" id="PF00252">
    <property type="entry name" value="Ribosomal_L16"/>
    <property type="match status" value="1"/>
</dbReference>
<organism evidence="8 9">
    <name type="scientific">Dendrobium chrysotoxum</name>
    <name type="common">Orchid</name>
    <dbReference type="NCBI Taxonomy" id="161865"/>
    <lineage>
        <taxon>Eukaryota</taxon>
        <taxon>Viridiplantae</taxon>
        <taxon>Streptophyta</taxon>
        <taxon>Embryophyta</taxon>
        <taxon>Tracheophyta</taxon>
        <taxon>Spermatophyta</taxon>
        <taxon>Magnoliopsida</taxon>
        <taxon>Liliopsida</taxon>
        <taxon>Asparagales</taxon>
        <taxon>Orchidaceae</taxon>
        <taxon>Epidendroideae</taxon>
        <taxon>Malaxideae</taxon>
        <taxon>Dendrobiinae</taxon>
        <taxon>Dendrobium</taxon>
    </lineage>
</organism>
<dbReference type="CDD" id="cd01433">
    <property type="entry name" value="Ribosomal_L16_L10e"/>
    <property type="match status" value="1"/>
</dbReference>
<keyword evidence="9" id="KW-1185">Reference proteome</keyword>
<keyword evidence="5" id="KW-0687">Ribonucleoprotein</keyword>
<name>A0AAV7H523_DENCH</name>
<sequence>MSRQFRRNGKIWVKVLADLPITGKPAEVRMGRGKGNPTGWMLVCPRDKSHLKWMRSKLTYHKPFNRSINGEWQWTGEWQKRMLLPVNNALLIWIDYVTILC</sequence>
<keyword evidence="4" id="KW-0496">Mitochondrion</keyword>
<keyword evidence="3" id="KW-0689">Ribosomal protein</keyword>
<evidence type="ECO:0000313" key="8">
    <source>
        <dbReference type="EMBL" id="KAH0463300.1"/>
    </source>
</evidence>
<evidence type="ECO:0000256" key="5">
    <source>
        <dbReference type="ARBA" id="ARBA00023274"/>
    </source>
</evidence>
<evidence type="ECO:0000256" key="7">
    <source>
        <dbReference type="ARBA" id="ARBA00042582"/>
    </source>
</evidence>
<evidence type="ECO:0000256" key="2">
    <source>
        <dbReference type="ARBA" id="ARBA00008931"/>
    </source>
</evidence>
<comment type="caution">
    <text evidence="8">The sequence shown here is derived from an EMBL/GenBank/DDBJ whole genome shotgun (WGS) entry which is preliminary data.</text>
</comment>
<protein>
    <recommendedName>
        <fullName evidence="6">Large ribosomal subunit protein uL16m</fullName>
    </recommendedName>
    <alternativeName>
        <fullName evidence="7">60S ribosomal protein L16, mitochondrial</fullName>
    </alternativeName>
</protein>
<dbReference type="InterPro" id="IPR000114">
    <property type="entry name" value="Ribosomal_uL16_bact-type"/>
</dbReference>
<dbReference type="GO" id="GO:0019843">
    <property type="term" value="F:rRNA binding"/>
    <property type="evidence" value="ECO:0007669"/>
    <property type="project" value="InterPro"/>
</dbReference>
<dbReference type="PANTHER" id="PTHR12220:SF24">
    <property type="entry name" value="LARGE RIBOSOMAL SUBUNIT PROTEIN UL16M"/>
    <property type="match status" value="1"/>
</dbReference>
<dbReference type="InterPro" id="IPR036920">
    <property type="entry name" value="Ribosomal_uL16_sf"/>
</dbReference>
<dbReference type="SUPFAM" id="SSF54686">
    <property type="entry name" value="Ribosomal protein L16p/L10e"/>
    <property type="match status" value="1"/>
</dbReference>
<evidence type="ECO:0000256" key="3">
    <source>
        <dbReference type="ARBA" id="ARBA00022980"/>
    </source>
</evidence>
<dbReference type="PROSITE" id="PS00701">
    <property type="entry name" value="RIBOSOMAL_L16_2"/>
    <property type="match status" value="1"/>
</dbReference>
<dbReference type="PANTHER" id="PTHR12220">
    <property type="entry name" value="50S/60S RIBOSOMAL PROTEIN L16"/>
    <property type="match status" value="1"/>
</dbReference>